<dbReference type="InterPro" id="IPR029074">
    <property type="entry name" value="Imm49"/>
</dbReference>
<sequence length="255" mass="29469">MSTRFLPIFISNARYGNEKLLPRLLSGEATQREVLTFCENHRLMGIGWILLLCDSSAFQRHLYHSGRVFLHSLLNGGATQHILSRASPFFDAIGAHDFDGARQLASCSRRTHEAGTEYEEDFLYVRFLMDHCVLDQPENEGRAMLQRMERVLQGSEEPRLEVCQALLARDEQRFEEALNQFLTSEEQRNERLYQAQRLSRERWSTEARLSVEGLALVMLAEHLGLSTQHEYPRIPSVARSRVAPREAPDAWRRLE</sequence>
<organism evidence="1 2">
    <name type="scientific">Archangium minus</name>
    <dbReference type="NCBI Taxonomy" id="83450"/>
    <lineage>
        <taxon>Bacteria</taxon>
        <taxon>Pseudomonadati</taxon>
        <taxon>Myxococcota</taxon>
        <taxon>Myxococcia</taxon>
        <taxon>Myxococcales</taxon>
        <taxon>Cystobacterineae</taxon>
        <taxon>Archangiaceae</taxon>
        <taxon>Archangium</taxon>
    </lineage>
</organism>
<name>A0ABY9X405_9BACT</name>
<evidence type="ECO:0000313" key="1">
    <source>
        <dbReference type="EMBL" id="WNG50109.1"/>
    </source>
</evidence>
<proteinExistence type="predicted"/>
<dbReference type="Pfam" id="PF15575">
    <property type="entry name" value="Imm49"/>
    <property type="match status" value="1"/>
</dbReference>
<gene>
    <name evidence="1" type="ORF">F0U60_42795</name>
</gene>
<keyword evidence="2" id="KW-1185">Reference proteome</keyword>
<protein>
    <submittedName>
        <fullName evidence="1">Uncharacterized protein</fullName>
    </submittedName>
</protein>
<evidence type="ECO:0000313" key="2">
    <source>
        <dbReference type="Proteomes" id="UP001611383"/>
    </source>
</evidence>
<accession>A0ABY9X405</accession>
<dbReference type="RefSeq" id="WP_395808803.1">
    <property type="nucleotide sequence ID" value="NZ_CP043494.1"/>
</dbReference>
<dbReference type="EMBL" id="CP043494">
    <property type="protein sequence ID" value="WNG50109.1"/>
    <property type="molecule type" value="Genomic_DNA"/>
</dbReference>
<dbReference type="Proteomes" id="UP001611383">
    <property type="component" value="Chromosome"/>
</dbReference>
<reference evidence="1 2" key="1">
    <citation type="submission" date="2019-08" db="EMBL/GenBank/DDBJ databases">
        <title>Archangium and Cystobacter genomes.</title>
        <authorList>
            <person name="Chen I.-C.K."/>
            <person name="Wielgoss S."/>
        </authorList>
    </citation>
    <scope>NUCLEOTIDE SEQUENCE [LARGE SCALE GENOMIC DNA]</scope>
    <source>
        <strain evidence="1 2">Cbm 6</strain>
    </source>
</reference>